<name>A0A3S0BGI6_9CORY</name>
<dbReference type="SUPFAM" id="SSF109854">
    <property type="entry name" value="DinB/YfiT-like putative metalloenzymes"/>
    <property type="match status" value="1"/>
</dbReference>
<evidence type="ECO:0000313" key="1">
    <source>
        <dbReference type="EMBL" id="RSZ61778.1"/>
    </source>
</evidence>
<evidence type="ECO:0000313" key="2">
    <source>
        <dbReference type="Proteomes" id="UP000274907"/>
    </source>
</evidence>
<dbReference type="Proteomes" id="UP000274907">
    <property type="component" value="Unassembled WGS sequence"/>
</dbReference>
<protein>
    <submittedName>
        <fullName evidence="1">TIGR03085 family protein</fullName>
    </submittedName>
</protein>
<reference evidence="1 2" key="1">
    <citation type="submission" date="2018-12" db="EMBL/GenBank/DDBJ databases">
        <title>YIM 101343 draft genome.</title>
        <authorList>
            <person name="Chen X."/>
        </authorList>
    </citation>
    <scope>NUCLEOTIDE SEQUENCE [LARGE SCALE GENOMIC DNA]</scope>
    <source>
        <strain evidence="1 2">YIM 101343</strain>
    </source>
</reference>
<dbReference type="NCBIfam" id="TIGR03083">
    <property type="entry name" value="maleylpyruvate isomerase family mycothiol-dependent enzyme"/>
    <property type="match status" value="1"/>
</dbReference>
<keyword evidence="2" id="KW-1185">Reference proteome</keyword>
<comment type="caution">
    <text evidence="1">The sequence shown here is derived from an EMBL/GenBank/DDBJ whole genome shotgun (WGS) entry which is preliminary data.</text>
</comment>
<accession>A0A3S0BGI6</accession>
<gene>
    <name evidence="1" type="ORF">EAH68_11695</name>
</gene>
<sequence length="212" mass="23429">MLGCMSFSATERVRLADLLLELGPEAPTLCEGWDTRDMAVHLYLRENNPLAAAGMFVPAMSGLLARASSKAGERDYTELVRDWADGPGRFNPVRFIDPVMNTAEHFIHHEDVRRGDGVARPRDFSRVVQAQLYRVLATMAPRTLKNSTVPVILHATGFPRIVAADQRGVSVDGENVLRIRGDVGELLLWIFGRDVVELQVDGNLADAHRTGL</sequence>
<dbReference type="OrthoDB" id="3268903at2"/>
<proteinExistence type="predicted"/>
<dbReference type="InterPro" id="IPR034660">
    <property type="entry name" value="DinB/YfiT-like"/>
</dbReference>
<dbReference type="InterPro" id="IPR017519">
    <property type="entry name" value="CHP03085"/>
</dbReference>
<organism evidence="1 2">
    <name type="scientific">Corynebacterium hylobatis</name>
    <dbReference type="NCBI Taxonomy" id="1859290"/>
    <lineage>
        <taxon>Bacteria</taxon>
        <taxon>Bacillati</taxon>
        <taxon>Actinomycetota</taxon>
        <taxon>Actinomycetes</taxon>
        <taxon>Mycobacteriales</taxon>
        <taxon>Corynebacteriaceae</taxon>
        <taxon>Corynebacterium</taxon>
    </lineage>
</organism>
<dbReference type="AlphaFoldDB" id="A0A3S0BGI6"/>
<dbReference type="EMBL" id="RXHJ01000016">
    <property type="protein sequence ID" value="RSZ61778.1"/>
    <property type="molecule type" value="Genomic_DNA"/>
</dbReference>
<dbReference type="NCBIfam" id="TIGR03085">
    <property type="entry name" value="TIGR03085 family metal-binding protein"/>
    <property type="match status" value="1"/>
</dbReference>
<dbReference type="InterPro" id="IPR017517">
    <property type="entry name" value="Maleyloyr_isom"/>
</dbReference>